<dbReference type="PANTHER" id="PTHR44196">
    <property type="entry name" value="DEHYDROGENASE/REDUCTASE SDR FAMILY MEMBER 7B"/>
    <property type="match status" value="1"/>
</dbReference>
<dbReference type="Proteomes" id="UP000598996">
    <property type="component" value="Unassembled WGS sequence"/>
</dbReference>
<dbReference type="InterPro" id="IPR020904">
    <property type="entry name" value="Sc_DH/Rdtase_CS"/>
</dbReference>
<evidence type="ECO:0000313" key="5">
    <source>
        <dbReference type="EMBL" id="MBL7257335.1"/>
    </source>
</evidence>
<evidence type="ECO:0000259" key="4">
    <source>
        <dbReference type="SMART" id="SM00822"/>
    </source>
</evidence>
<accession>A0ABS1VRJ7</accession>
<evidence type="ECO:0000256" key="2">
    <source>
        <dbReference type="ARBA" id="ARBA00023002"/>
    </source>
</evidence>
<feature type="domain" description="Ketoreductase" evidence="4">
    <location>
        <begin position="10"/>
        <end position="195"/>
    </location>
</feature>
<keyword evidence="2" id="KW-0560">Oxidoreductase</keyword>
<name>A0ABS1VRJ7_9ACTN</name>
<comment type="similarity">
    <text evidence="1 3">Belongs to the short-chain dehydrogenases/reductases (SDR) family.</text>
</comment>
<reference evidence="5 6" key="1">
    <citation type="submission" date="2021-01" db="EMBL/GenBank/DDBJ databases">
        <title>Actinoplanes sp. nov. LDG1-01 isolated from lichen.</title>
        <authorList>
            <person name="Saeng-In P."/>
            <person name="Phongsopitanun W."/>
            <person name="Kanchanasin P."/>
            <person name="Yuki M."/>
            <person name="Kudo T."/>
            <person name="Ohkuma M."/>
            <person name="Tanasupawat S."/>
        </authorList>
    </citation>
    <scope>NUCLEOTIDE SEQUENCE [LARGE SCALE GENOMIC DNA]</scope>
    <source>
        <strain evidence="5 6">LDG1-01</strain>
    </source>
</reference>
<dbReference type="PANTHER" id="PTHR44196:SF1">
    <property type="entry name" value="DEHYDROGENASE_REDUCTASE SDR FAMILY MEMBER 7B"/>
    <property type="match status" value="1"/>
</dbReference>
<organism evidence="5 6">
    <name type="scientific">Paractinoplanes lichenicola</name>
    <dbReference type="NCBI Taxonomy" id="2802976"/>
    <lineage>
        <taxon>Bacteria</taxon>
        <taxon>Bacillati</taxon>
        <taxon>Actinomycetota</taxon>
        <taxon>Actinomycetes</taxon>
        <taxon>Micromonosporales</taxon>
        <taxon>Micromonosporaceae</taxon>
        <taxon>Paractinoplanes</taxon>
    </lineage>
</organism>
<proteinExistence type="inferred from homology"/>
<dbReference type="PRINTS" id="PR00080">
    <property type="entry name" value="SDRFAMILY"/>
</dbReference>
<evidence type="ECO:0000256" key="1">
    <source>
        <dbReference type="ARBA" id="ARBA00006484"/>
    </source>
</evidence>
<dbReference type="PRINTS" id="PR00081">
    <property type="entry name" value="GDHRDH"/>
</dbReference>
<dbReference type="SMART" id="SM00822">
    <property type="entry name" value="PKS_KR"/>
    <property type="match status" value="1"/>
</dbReference>
<comment type="caution">
    <text evidence="5">The sequence shown here is derived from an EMBL/GenBank/DDBJ whole genome shotgun (WGS) entry which is preliminary data.</text>
</comment>
<keyword evidence="6" id="KW-1185">Reference proteome</keyword>
<evidence type="ECO:0000313" key="6">
    <source>
        <dbReference type="Proteomes" id="UP000598996"/>
    </source>
</evidence>
<dbReference type="Pfam" id="PF00106">
    <property type="entry name" value="adh_short"/>
    <property type="match status" value="1"/>
</dbReference>
<dbReference type="InterPro" id="IPR002347">
    <property type="entry name" value="SDR_fam"/>
</dbReference>
<protein>
    <submittedName>
        <fullName evidence="5">SDR family NAD(P)-dependent oxidoreductase</fullName>
    </submittedName>
</protein>
<sequence length="289" mass="30653">MSAPFAFAGRTCLITGAASGIGAALALELGRRRSVLVLVDRDAEGLARAAAAARELGAADVTTYEIDLSDGGDRLDLAAEVAARHGGVDLLVNNAGVTLMGEFEQNALPDFEWLLEINLMAVIRLTKAFLPQLLARPGSHVVNVSSLFGLIAPAGQVAYVTSKFAVRGFTDALRHELEPRGVGVTVVHPGGIRTNIAANARVSGGDPDGRQVAQARRFAERALTMPAEEAAKQIVAAVHDRKPRLVIGGVAKGADLLARLTPTRYWRISQRLAAVKKLQSDDDRPRRSS</sequence>
<dbReference type="InterPro" id="IPR036291">
    <property type="entry name" value="NAD(P)-bd_dom_sf"/>
</dbReference>
<evidence type="ECO:0000256" key="3">
    <source>
        <dbReference type="RuleBase" id="RU000363"/>
    </source>
</evidence>
<dbReference type="RefSeq" id="WP_202993907.1">
    <property type="nucleotide sequence ID" value="NZ_JAENHO010000006.1"/>
</dbReference>
<dbReference type="SUPFAM" id="SSF51735">
    <property type="entry name" value="NAD(P)-binding Rossmann-fold domains"/>
    <property type="match status" value="1"/>
</dbReference>
<dbReference type="PROSITE" id="PS00061">
    <property type="entry name" value="ADH_SHORT"/>
    <property type="match status" value="1"/>
</dbReference>
<dbReference type="EMBL" id="JAENHO010000006">
    <property type="protein sequence ID" value="MBL7257335.1"/>
    <property type="molecule type" value="Genomic_DNA"/>
</dbReference>
<dbReference type="InterPro" id="IPR057326">
    <property type="entry name" value="KR_dom"/>
</dbReference>
<gene>
    <name evidence="5" type="ORF">JKJ07_23845</name>
</gene>
<dbReference type="Gene3D" id="3.40.50.720">
    <property type="entry name" value="NAD(P)-binding Rossmann-like Domain"/>
    <property type="match status" value="1"/>
</dbReference>